<evidence type="ECO:0000313" key="2">
    <source>
        <dbReference type="EMBL" id="EEF32690.1"/>
    </source>
</evidence>
<reference evidence="3" key="1">
    <citation type="journal article" date="2010" name="Nat. Biotechnol.">
        <title>Draft genome sequence of the oilseed species Ricinus communis.</title>
        <authorList>
            <person name="Chan A.P."/>
            <person name="Crabtree J."/>
            <person name="Zhao Q."/>
            <person name="Lorenzi H."/>
            <person name="Orvis J."/>
            <person name="Puiu D."/>
            <person name="Melake-Berhan A."/>
            <person name="Jones K.M."/>
            <person name="Redman J."/>
            <person name="Chen G."/>
            <person name="Cahoon E.B."/>
            <person name="Gedil M."/>
            <person name="Stanke M."/>
            <person name="Haas B.J."/>
            <person name="Wortman J.R."/>
            <person name="Fraser-Liggett C.M."/>
            <person name="Ravel J."/>
            <person name="Rabinowicz P.D."/>
        </authorList>
    </citation>
    <scope>NUCLEOTIDE SEQUENCE [LARGE SCALE GENOMIC DNA]</scope>
    <source>
        <strain evidence="3">cv. Hale</strain>
    </source>
</reference>
<evidence type="ECO:0000256" key="1">
    <source>
        <dbReference type="SAM" id="MobiDB-lite"/>
    </source>
</evidence>
<dbReference type="InParanoid" id="B9SUL0"/>
<name>B9SUL0_RICCO</name>
<sequence>MNPNNYTIIMLRSFSKENYIKTINLFTKKTDNNGEDIDVDDDEDGNGNGNDNDDSND</sequence>
<keyword evidence="3" id="KW-1185">Reference proteome</keyword>
<dbReference type="EMBL" id="EQ974149">
    <property type="protein sequence ID" value="EEF32690.1"/>
    <property type="molecule type" value="Genomic_DNA"/>
</dbReference>
<proteinExistence type="predicted"/>
<dbReference type="AlphaFoldDB" id="B9SUL0"/>
<gene>
    <name evidence="2" type="ORF">RCOM_0998080</name>
</gene>
<accession>B9SUL0</accession>
<dbReference type="Proteomes" id="UP000008311">
    <property type="component" value="Unassembled WGS sequence"/>
</dbReference>
<feature type="region of interest" description="Disordered" evidence="1">
    <location>
        <begin position="30"/>
        <end position="57"/>
    </location>
</feature>
<protein>
    <submittedName>
        <fullName evidence="2">Uncharacterized protein</fullName>
    </submittedName>
</protein>
<evidence type="ECO:0000313" key="3">
    <source>
        <dbReference type="Proteomes" id="UP000008311"/>
    </source>
</evidence>
<feature type="compositionally biased region" description="Acidic residues" evidence="1">
    <location>
        <begin position="33"/>
        <end position="57"/>
    </location>
</feature>
<organism evidence="2 3">
    <name type="scientific">Ricinus communis</name>
    <name type="common">Castor bean</name>
    <dbReference type="NCBI Taxonomy" id="3988"/>
    <lineage>
        <taxon>Eukaryota</taxon>
        <taxon>Viridiplantae</taxon>
        <taxon>Streptophyta</taxon>
        <taxon>Embryophyta</taxon>
        <taxon>Tracheophyta</taxon>
        <taxon>Spermatophyta</taxon>
        <taxon>Magnoliopsida</taxon>
        <taxon>eudicotyledons</taxon>
        <taxon>Gunneridae</taxon>
        <taxon>Pentapetalae</taxon>
        <taxon>rosids</taxon>
        <taxon>fabids</taxon>
        <taxon>Malpighiales</taxon>
        <taxon>Euphorbiaceae</taxon>
        <taxon>Acalyphoideae</taxon>
        <taxon>Acalypheae</taxon>
        <taxon>Ricinus</taxon>
    </lineage>
</organism>